<keyword evidence="1" id="KW-0812">Transmembrane</keyword>
<dbReference type="AlphaFoldDB" id="A0A6A6W0E6"/>
<keyword evidence="1" id="KW-0472">Membrane</keyword>
<dbReference type="EMBL" id="ML996580">
    <property type="protein sequence ID" value="KAF2754541.1"/>
    <property type="molecule type" value="Genomic_DNA"/>
</dbReference>
<evidence type="ECO:0000256" key="1">
    <source>
        <dbReference type="SAM" id="Phobius"/>
    </source>
</evidence>
<name>A0A6A6W0E6_9PEZI</name>
<reference evidence="2" key="1">
    <citation type="journal article" date="2020" name="Stud. Mycol.">
        <title>101 Dothideomycetes genomes: a test case for predicting lifestyles and emergence of pathogens.</title>
        <authorList>
            <person name="Haridas S."/>
            <person name="Albert R."/>
            <person name="Binder M."/>
            <person name="Bloem J."/>
            <person name="Labutti K."/>
            <person name="Salamov A."/>
            <person name="Andreopoulos B."/>
            <person name="Baker S."/>
            <person name="Barry K."/>
            <person name="Bills G."/>
            <person name="Bluhm B."/>
            <person name="Cannon C."/>
            <person name="Castanera R."/>
            <person name="Culley D."/>
            <person name="Daum C."/>
            <person name="Ezra D."/>
            <person name="Gonzalez J."/>
            <person name="Henrissat B."/>
            <person name="Kuo A."/>
            <person name="Liang C."/>
            <person name="Lipzen A."/>
            <person name="Lutzoni F."/>
            <person name="Magnuson J."/>
            <person name="Mondo S."/>
            <person name="Nolan M."/>
            <person name="Ohm R."/>
            <person name="Pangilinan J."/>
            <person name="Park H.-J."/>
            <person name="Ramirez L."/>
            <person name="Alfaro M."/>
            <person name="Sun H."/>
            <person name="Tritt A."/>
            <person name="Yoshinaga Y."/>
            <person name="Zwiers L.-H."/>
            <person name="Turgeon B."/>
            <person name="Goodwin S."/>
            <person name="Spatafora J."/>
            <person name="Crous P."/>
            <person name="Grigoriev I."/>
        </authorList>
    </citation>
    <scope>NUCLEOTIDE SEQUENCE</scope>
    <source>
        <strain evidence="2">CBS 121739</strain>
    </source>
</reference>
<evidence type="ECO:0000313" key="2">
    <source>
        <dbReference type="EMBL" id="KAF2754541.1"/>
    </source>
</evidence>
<feature type="transmembrane region" description="Helical" evidence="1">
    <location>
        <begin position="6"/>
        <end position="31"/>
    </location>
</feature>
<keyword evidence="1" id="KW-1133">Transmembrane helix</keyword>
<protein>
    <submittedName>
        <fullName evidence="2">Uncharacterized protein</fullName>
    </submittedName>
</protein>
<dbReference type="RefSeq" id="XP_033596992.1">
    <property type="nucleotide sequence ID" value="XM_033739266.1"/>
</dbReference>
<feature type="transmembrane region" description="Helical" evidence="1">
    <location>
        <begin position="68"/>
        <end position="91"/>
    </location>
</feature>
<evidence type="ECO:0000313" key="3">
    <source>
        <dbReference type="Proteomes" id="UP000799437"/>
    </source>
</evidence>
<dbReference type="GeneID" id="54480320"/>
<accession>A0A6A6W0E6</accession>
<organism evidence="2 3">
    <name type="scientific">Pseudovirgaria hyperparasitica</name>
    <dbReference type="NCBI Taxonomy" id="470096"/>
    <lineage>
        <taxon>Eukaryota</taxon>
        <taxon>Fungi</taxon>
        <taxon>Dikarya</taxon>
        <taxon>Ascomycota</taxon>
        <taxon>Pezizomycotina</taxon>
        <taxon>Dothideomycetes</taxon>
        <taxon>Dothideomycetes incertae sedis</taxon>
        <taxon>Acrospermales</taxon>
        <taxon>Acrospermaceae</taxon>
        <taxon>Pseudovirgaria</taxon>
    </lineage>
</organism>
<sequence>MYYDVSIVPSLSLCLYLPSAISLSSVVWIAAKGDQRRPGVTPFSLIDTLPLLVASTSFFHLPPLPLPIYVQLYLGCSLKHCPVIIINILIITTSTVYDDDYDDEIHDRDDLYSLPVLPTALSFLLARFPSIEARPALGTVRPIARAATSRLHSANATPEACTAAVVVVHLDSPR</sequence>
<proteinExistence type="predicted"/>
<keyword evidence="3" id="KW-1185">Reference proteome</keyword>
<dbReference type="Proteomes" id="UP000799437">
    <property type="component" value="Unassembled WGS sequence"/>
</dbReference>
<gene>
    <name evidence="2" type="ORF">EJ05DRAFT_144537</name>
</gene>